<sequence length="533" mass="59400">MKMDCETCHTQEGWEVNPKTFAFDHRKTNFMLEGQHQMVDCKSCHTDLVFSETKNECMQCHTDVHAGTLGSDCAQCHTSQSWLVSNTTEIHQQTSFPLVGAHATADCFDCHTSNNFAQFEPLQVECINCHRKDYMAATEPNHVTGNYSTNCEDCHEMGAFQWSSGGFNHDFFPLTEGHAISDCFQCHANNNFSSLSTDCISCHQTDYNSSTSPNHVSAGLPQNCELCHSTKPGWKPASFDTHNDYYVIQGAHNRIATDCFACHEGSYNNTPNTCVGCHQADYNQTSDPVHSTSGFSTDCETCHSQDVWDPANFDHNDFYVIEGAHTKIAADCFACHQGSYDNTPNTCAGCHQADYNQTSDPVHSTSGFSTDCVTCHSQNAWEPANFDHNGFYVIQGAHTKIATDCFACHQGSYVNTPNTCFGCHSADYNQTADPAHQAANFPTECNDCHTENAWEPSTFDHDGQYFPIYSGKHRDEWNSCTDCHTNTSNYAVFSCITCHEHNQSDTDRHHSDVNNYVYNSTSCLSCHPDGRED</sequence>
<evidence type="ECO:0000313" key="5">
    <source>
        <dbReference type="Proteomes" id="UP000462449"/>
    </source>
</evidence>
<name>A0A7M4D0S0_9BACT</name>
<dbReference type="EMBL" id="QTZN02000001">
    <property type="protein sequence ID" value="MVB05454.1"/>
    <property type="molecule type" value="Genomic_DNA"/>
</dbReference>
<dbReference type="SUPFAM" id="SSF48695">
    <property type="entry name" value="Multiheme cytochromes"/>
    <property type="match status" value="2"/>
</dbReference>
<dbReference type="PANTHER" id="PTHR35038">
    <property type="entry name" value="DISSIMILATORY SULFITE REDUCTASE SIRA"/>
    <property type="match status" value="1"/>
</dbReference>
<reference evidence="2 5" key="2">
    <citation type="submission" date="2019-12" db="EMBL/GenBank/DDBJ databases">
        <title>Draft genome sequence of Labilibaculum sp. strain 44 isolated from deep waters of Black Sea.</title>
        <authorList>
            <person name="Yadav S."/>
            <person name="Villanueva L."/>
        </authorList>
    </citation>
    <scope>NUCLEOTIDE SEQUENCE [LARGE SCALE GENOMIC DNA]</scope>
    <source>
        <strain evidence="2 5">44</strain>
    </source>
</reference>
<evidence type="ECO:0000313" key="4">
    <source>
        <dbReference type="Proteomes" id="UP000285951"/>
    </source>
</evidence>
<dbReference type="Proteomes" id="UP000285951">
    <property type="component" value="Unassembled WGS sequence"/>
</dbReference>
<proteinExistence type="predicted"/>
<organism evidence="2 5">
    <name type="scientific">Labilibaculum euxinus</name>
    <dbReference type="NCBI Taxonomy" id="2686357"/>
    <lineage>
        <taxon>Bacteria</taxon>
        <taxon>Pseudomonadati</taxon>
        <taxon>Bacteroidota</taxon>
        <taxon>Bacteroidia</taxon>
        <taxon>Marinilabiliales</taxon>
        <taxon>Marinifilaceae</taxon>
        <taxon>Labilibaculum</taxon>
    </lineage>
</organism>
<evidence type="ECO:0000256" key="1">
    <source>
        <dbReference type="ARBA" id="ARBA00022729"/>
    </source>
</evidence>
<dbReference type="EMBL" id="WOTW01000001">
    <property type="protein sequence ID" value="MUP36249.1"/>
    <property type="molecule type" value="Genomic_DNA"/>
</dbReference>
<gene>
    <name evidence="3" type="ORF">DWB62_000220</name>
    <name evidence="2" type="ORF">GNY23_00220</name>
</gene>
<protein>
    <recommendedName>
        <fullName evidence="6">Cytochrome c7-like domain-containing protein</fullName>
    </recommendedName>
</protein>
<reference evidence="3 4" key="1">
    <citation type="submission" date="2019-11" db="EMBL/GenBank/DDBJ databases">
        <title>Draft genome sequence of Labilibaculum sp. strain SYP isolated from Black Sea.</title>
        <authorList>
            <person name="Yadav S."/>
            <person name="Villanueva L."/>
        </authorList>
    </citation>
    <scope>NUCLEOTIDE SEQUENCE [LARGE SCALE GENOMIC DNA]</scope>
    <source>
        <strain evidence="3 4">44</strain>
    </source>
</reference>
<evidence type="ECO:0000313" key="2">
    <source>
        <dbReference type="EMBL" id="MUP36249.1"/>
    </source>
</evidence>
<dbReference type="InterPro" id="IPR051829">
    <property type="entry name" value="Multiheme_Cytochr_ET"/>
</dbReference>
<dbReference type="Gene3D" id="3.90.10.10">
    <property type="entry name" value="Cytochrome C3"/>
    <property type="match status" value="7"/>
</dbReference>
<keyword evidence="4" id="KW-1185">Reference proteome</keyword>
<dbReference type="PANTHER" id="PTHR35038:SF6">
    <property type="entry name" value="SURFACE LOCALIZED DECAHEME CYTOCHROME C LIPOPROTEIN"/>
    <property type="match status" value="1"/>
</dbReference>
<accession>A0A7M4D0S0</accession>
<dbReference type="Proteomes" id="UP000462449">
    <property type="component" value="Unassembled WGS sequence"/>
</dbReference>
<comment type="caution">
    <text evidence="2">The sequence shown here is derived from an EMBL/GenBank/DDBJ whole genome shotgun (WGS) entry which is preliminary data.</text>
</comment>
<dbReference type="AlphaFoldDB" id="A0A7M4D0S0"/>
<dbReference type="OrthoDB" id="9814800at2"/>
<evidence type="ECO:0000313" key="3">
    <source>
        <dbReference type="EMBL" id="MVB05454.1"/>
    </source>
</evidence>
<dbReference type="GO" id="GO:0016491">
    <property type="term" value="F:oxidoreductase activity"/>
    <property type="evidence" value="ECO:0007669"/>
    <property type="project" value="TreeGrafter"/>
</dbReference>
<evidence type="ECO:0008006" key="6">
    <source>
        <dbReference type="Google" id="ProtNLM"/>
    </source>
</evidence>
<dbReference type="InterPro" id="IPR036280">
    <property type="entry name" value="Multihaem_cyt_sf"/>
</dbReference>
<keyword evidence="1" id="KW-0732">Signal</keyword>